<dbReference type="PANTHER" id="PTHR10970:SF1">
    <property type="entry name" value="CLUSTERIN"/>
    <property type="match status" value="1"/>
</dbReference>
<dbReference type="AlphaFoldDB" id="A0A7J7TZK9"/>
<evidence type="ECO:0000256" key="15">
    <source>
        <dbReference type="ARBA" id="ARBA00023128"/>
    </source>
</evidence>
<keyword evidence="19" id="KW-0143">Chaperone</keyword>
<evidence type="ECO:0000256" key="17">
    <source>
        <dbReference type="ARBA" id="ARBA00023157"/>
    </source>
</evidence>
<name>A0A7J7TZK9_RHIFE</name>
<evidence type="ECO:0000313" key="28">
    <source>
        <dbReference type="Proteomes" id="UP000585614"/>
    </source>
</evidence>
<evidence type="ECO:0000256" key="9">
    <source>
        <dbReference type="ARBA" id="ARBA00020334"/>
    </source>
</evidence>
<dbReference type="GO" id="GO:0005634">
    <property type="term" value="C:nucleus"/>
    <property type="evidence" value="ECO:0007669"/>
    <property type="project" value="UniProtKB-SubCell"/>
</dbReference>
<evidence type="ECO:0000259" key="26">
    <source>
        <dbReference type="SMART" id="SM00035"/>
    </source>
</evidence>
<dbReference type="PROSITE" id="PS00492">
    <property type="entry name" value="CLUSTERIN_1"/>
    <property type="match status" value="1"/>
</dbReference>
<evidence type="ECO:0000256" key="3">
    <source>
        <dbReference type="ARBA" id="ARBA00004248"/>
    </source>
</evidence>
<feature type="signal peptide" evidence="24">
    <location>
        <begin position="1"/>
        <end position="21"/>
    </location>
</feature>
<accession>A0A7J7TZK9</accession>
<dbReference type="EMBL" id="JACAGC010000017">
    <property type="protein sequence ID" value="KAF6305996.1"/>
    <property type="molecule type" value="Genomic_DNA"/>
</dbReference>
<feature type="domain" description="Clusterin N-terminal" evidence="25">
    <location>
        <begin position="22"/>
        <end position="216"/>
    </location>
</feature>
<evidence type="ECO:0000256" key="10">
    <source>
        <dbReference type="ARBA" id="ARBA00022490"/>
    </source>
</evidence>
<keyword evidence="17" id="KW-1015">Disulfide bond</keyword>
<keyword evidence="12 24" id="KW-0732">Signal</keyword>
<feature type="chain" id="PRO_5029710855" description="Clusterin" evidence="24">
    <location>
        <begin position="22"/>
        <end position="376"/>
    </location>
</feature>
<evidence type="ECO:0000256" key="2">
    <source>
        <dbReference type="ARBA" id="ARBA00004240"/>
    </source>
</evidence>
<evidence type="ECO:0000256" key="24">
    <source>
        <dbReference type="SAM" id="SignalP"/>
    </source>
</evidence>
<dbReference type="GO" id="GO:0048471">
    <property type="term" value="C:perinuclear region of cytoplasm"/>
    <property type="evidence" value="ECO:0007669"/>
    <property type="project" value="UniProtKB-SubCell"/>
</dbReference>
<dbReference type="GO" id="GO:0032436">
    <property type="term" value="P:positive regulation of proteasomal ubiquitin-dependent protein catabolic process"/>
    <property type="evidence" value="ECO:0007669"/>
    <property type="project" value="TreeGrafter"/>
</dbReference>
<feature type="domain" description="Clusterin C-terminal" evidence="26">
    <location>
        <begin position="160"/>
        <end position="370"/>
    </location>
</feature>
<evidence type="ECO:0000256" key="4">
    <source>
        <dbReference type="ARBA" id="ARBA00004346"/>
    </source>
</evidence>
<sequence>MKTLLLLVGLLVIWENGQVLGDQEVSDRELQEMSTEGSKYINKEIKNSVKGLKQIKTLIEHTNDERKSLLSSLEEAKKRKEEALTDTKDTEMKLKASQEVCNETMMALWEECKPCLKQTCMKFYARVCRSGSGLVGRQLEEFLNQSSPFYFWINGDRIDSLMESDRQQSHVLDDMEDRFNRAQQAMDAHILTPSYQFPMPEFTAEDDNRSVCKEIRHNSTGCLRMKDQCAKCQEILSVDCSASNPAQNQLRQELNSSLQLAEKFTKLYDELLQSYQQKMLNTSSLLKQLNEQFNWVSQLANLTQSEDQYSLHITTVASHSSDSSVPSGFTKVVLKLFDSDPITVTVPEEVSRNNPKFMETVAEKALQEYRQNHREE</sequence>
<evidence type="ECO:0000256" key="8">
    <source>
        <dbReference type="ARBA" id="ARBA00010069"/>
    </source>
</evidence>
<dbReference type="PANTHER" id="PTHR10970">
    <property type="entry name" value="CLUSTERIN"/>
    <property type="match status" value="1"/>
</dbReference>
<dbReference type="InterPro" id="IPR016015">
    <property type="entry name" value="Clusterin_C"/>
</dbReference>
<gene>
    <name evidence="27" type="ORF">mRhiFer1_003032</name>
</gene>
<evidence type="ECO:0000256" key="20">
    <source>
        <dbReference type="ARBA" id="ARBA00023242"/>
    </source>
</evidence>
<evidence type="ECO:0000256" key="23">
    <source>
        <dbReference type="SAM" id="Coils"/>
    </source>
</evidence>
<evidence type="ECO:0000256" key="11">
    <source>
        <dbReference type="ARBA" id="ARBA00022525"/>
    </source>
</evidence>
<keyword evidence="13" id="KW-0256">Endoplasmic reticulum</keyword>
<evidence type="ECO:0000259" key="25">
    <source>
        <dbReference type="SMART" id="SM00030"/>
    </source>
</evidence>
<organism evidence="27 28">
    <name type="scientific">Rhinolophus ferrumequinum</name>
    <name type="common">Greater horseshoe bat</name>
    <dbReference type="NCBI Taxonomy" id="59479"/>
    <lineage>
        <taxon>Eukaryota</taxon>
        <taxon>Metazoa</taxon>
        <taxon>Chordata</taxon>
        <taxon>Craniata</taxon>
        <taxon>Vertebrata</taxon>
        <taxon>Euteleostomi</taxon>
        <taxon>Mammalia</taxon>
        <taxon>Eutheria</taxon>
        <taxon>Laurasiatheria</taxon>
        <taxon>Chiroptera</taxon>
        <taxon>Yinpterochiroptera</taxon>
        <taxon>Rhinolophoidea</taxon>
        <taxon>Rhinolophidae</taxon>
        <taxon>Rhinolophinae</taxon>
        <taxon>Rhinolophus</taxon>
    </lineage>
</organism>
<dbReference type="InterPro" id="IPR016014">
    <property type="entry name" value="Clusterin_N"/>
</dbReference>
<keyword evidence="11" id="KW-0964">Secreted</keyword>
<feature type="coiled-coil region" evidence="23">
    <location>
        <begin position="59"/>
        <end position="93"/>
    </location>
</feature>
<keyword evidence="10" id="KW-0963">Cytoplasm</keyword>
<reference evidence="27 28" key="1">
    <citation type="journal article" date="2020" name="Nature">
        <title>Six reference-quality genomes reveal evolution of bat adaptations.</title>
        <authorList>
            <person name="Jebb D."/>
            <person name="Huang Z."/>
            <person name="Pippel M."/>
            <person name="Hughes G.M."/>
            <person name="Lavrichenko K."/>
            <person name="Devanna P."/>
            <person name="Winkler S."/>
            <person name="Jermiin L.S."/>
            <person name="Skirmuntt E.C."/>
            <person name="Katzourakis A."/>
            <person name="Burkitt-Gray L."/>
            <person name="Ray D.A."/>
            <person name="Sullivan K.A.M."/>
            <person name="Roscito J.G."/>
            <person name="Kirilenko B.M."/>
            <person name="Davalos L.M."/>
            <person name="Corthals A.P."/>
            <person name="Power M.L."/>
            <person name="Jones G."/>
            <person name="Ransome R.D."/>
            <person name="Dechmann D.K.N."/>
            <person name="Locatelli A.G."/>
            <person name="Puechmaille S.J."/>
            <person name="Fedrigo O."/>
            <person name="Jarvis E.D."/>
            <person name="Hiller M."/>
            <person name="Vernes S.C."/>
            <person name="Myers E.W."/>
            <person name="Teeling E.C."/>
        </authorList>
    </citation>
    <scope>NUCLEOTIDE SEQUENCE [LARGE SCALE GENOMIC DNA]</scope>
    <source>
        <strain evidence="27">MRhiFer1</strain>
        <tissue evidence="27">Lung</tissue>
    </source>
</reference>
<dbReference type="Pfam" id="PF01093">
    <property type="entry name" value="Clusterin"/>
    <property type="match status" value="2"/>
</dbReference>
<evidence type="ECO:0000256" key="22">
    <source>
        <dbReference type="RuleBase" id="RU000629"/>
    </source>
</evidence>
<dbReference type="SMART" id="SM00030">
    <property type="entry name" value="CLb"/>
    <property type="match status" value="1"/>
</dbReference>
<dbReference type="GO" id="GO:0005829">
    <property type="term" value="C:cytosol"/>
    <property type="evidence" value="ECO:0007669"/>
    <property type="project" value="UniProtKB-SubCell"/>
</dbReference>
<dbReference type="SMART" id="SM00035">
    <property type="entry name" value="CLa"/>
    <property type="match status" value="1"/>
</dbReference>
<evidence type="ECO:0000256" key="14">
    <source>
        <dbReference type="ARBA" id="ARBA00022843"/>
    </source>
</evidence>
<keyword evidence="21" id="KW-0968">Cytoplasmic vesicle</keyword>
<evidence type="ECO:0000256" key="7">
    <source>
        <dbReference type="ARBA" id="ARBA00004613"/>
    </source>
</evidence>
<dbReference type="GO" id="GO:0042981">
    <property type="term" value="P:regulation of apoptotic process"/>
    <property type="evidence" value="ECO:0007669"/>
    <property type="project" value="TreeGrafter"/>
</dbReference>
<dbReference type="GO" id="GO:0042583">
    <property type="term" value="C:chromaffin granule"/>
    <property type="evidence" value="ECO:0007669"/>
    <property type="project" value="UniProtKB-SubCell"/>
</dbReference>
<keyword evidence="20" id="KW-0539">Nucleus</keyword>
<evidence type="ECO:0000313" key="27">
    <source>
        <dbReference type="EMBL" id="KAF6305996.1"/>
    </source>
</evidence>
<keyword evidence="23" id="KW-0175">Coiled coil</keyword>
<dbReference type="GO" id="GO:0005783">
    <property type="term" value="C:endoplasmic reticulum"/>
    <property type="evidence" value="ECO:0007669"/>
    <property type="project" value="UniProtKB-SubCell"/>
</dbReference>
<evidence type="ECO:0000256" key="19">
    <source>
        <dbReference type="ARBA" id="ARBA00023186"/>
    </source>
</evidence>
<dbReference type="GO" id="GO:0031966">
    <property type="term" value="C:mitochondrial membrane"/>
    <property type="evidence" value="ECO:0007669"/>
    <property type="project" value="UniProtKB-SubCell"/>
</dbReference>
<dbReference type="GO" id="GO:0005615">
    <property type="term" value="C:extracellular space"/>
    <property type="evidence" value="ECO:0007669"/>
    <property type="project" value="TreeGrafter"/>
</dbReference>
<comment type="similarity">
    <text evidence="8 22">Belongs to the clusterin family.</text>
</comment>
<dbReference type="InterPro" id="IPR033986">
    <property type="entry name" value="Clusterin_CS"/>
</dbReference>
<evidence type="ECO:0000256" key="1">
    <source>
        <dbReference type="ARBA" id="ARBA00004123"/>
    </source>
</evidence>
<keyword evidence="18" id="KW-0325">Glycoprotein</keyword>
<evidence type="ECO:0000256" key="5">
    <source>
        <dbReference type="ARBA" id="ARBA00004514"/>
    </source>
</evidence>
<evidence type="ECO:0000256" key="21">
    <source>
        <dbReference type="ARBA" id="ARBA00023329"/>
    </source>
</evidence>
<evidence type="ECO:0000256" key="18">
    <source>
        <dbReference type="ARBA" id="ARBA00023180"/>
    </source>
</evidence>
<dbReference type="GO" id="GO:0051787">
    <property type="term" value="F:misfolded protein binding"/>
    <property type="evidence" value="ECO:0007669"/>
    <property type="project" value="TreeGrafter"/>
</dbReference>
<keyword evidence="14" id="KW-0832">Ubl conjugation</keyword>
<evidence type="ECO:0000256" key="13">
    <source>
        <dbReference type="ARBA" id="ARBA00022824"/>
    </source>
</evidence>
<evidence type="ECO:0000256" key="16">
    <source>
        <dbReference type="ARBA" id="ARBA00023136"/>
    </source>
</evidence>
<dbReference type="InterPro" id="IPR000753">
    <property type="entry name" value="Clusterin-like"/>
</dbReference>
<keyword evidence="15" id="KW-0496">Mitochondrion</keyword>
<evidence type="ECO:0000256" key="12">
    <source>
        <dbReference type="ARBA" id="ARBA00022729"/>
    </source>
</evidence>
<dbReference type="Proteomes" id="UP000585614">
    <property type="component" value="Unassembled WGS sequence"/>
</dbReference>
<keyword evidence="16" id="KW-0472">Membrane</keyword>
<comment type="caution">
    <text evidence="27">The sequence shown here is derived from an EMBL/GenBank/DDBJ whole genome shotgun (WGS) entry which is preliminary data.</text>
</comment>
<protein>
    <recommendedName>
        <fullName evidence="9 22">Clusterin</fullName>
    </recommendedName>
</protein>
<evidence type="ECO:0000256" key="6">
    <source>
        <dbReference type="ARBA" id="ARBA00004556"/>
    </source>
</evidence>
<proteinExistence type="inferred from homology"/>
<comment type="subcellular location">
    <subcellularLocation>
        <location evidence="5">Cytoplasm</location>
        <location evidence="5">Cytosol</location>
    </subcellularLocation>
    <subcellularLocation>
        <location evidence="6">Cytoplasm</location>
        <location evidence="6">Perinuclear region</location>
    </subcellularLocation>
    <subcellularLocation>
        <location evidence="3">Cytoplasmic vesicle</location>
        <location evidence="3">Secretory vesicle</location>
        <location evidence="3">Chromaffin granule</location>
    </subcellularLocation>
    <subcellularLocation>
        <location evidence="2">Endoplasmic reticulum</location>
    </subcellularLocation>
    <subcellularLocation>
        <location evidence="4">Mitochondrion membrane</location>
        <topology evidence="4">Peripheral membrane protein</topology>
        <orientation evidence="4">Cytoplasmic side</orientation>
    </subcellularLocation>
    <subcellularLocation>
        <location evidence="1">Nucleus</location>
    </subcellularLocation>
    <subcellularLocation>
        <location evidence="7">Secreted</location>
    </subcellularLocation>
</comment>